<feature type="transmembrane region" description="Helical" evidence="1">
    <location>
        <begin position="48"/>
        <end position="67"/>
    </location>
</feature>
<keyword evidence="1" id="KW-0472">Membrane</keyword>
<dbReference type="Proteomes" id="UP000435910">
    <property type="component" value="Unassembled WGS sequence"/>
</dbReference>
<evidence type="ECO:0000256" key="1">
    <source>
        <dbReference type="SAM" id="Phobius"/>
    </source>
</evidence>
<evidence type="ECO:0000313" key="3">
    <source>
        <dbReference type="Proteomes" id="UP000435910"/>
    </source>
</evidence>
<evidence type="ECO:0000313" key="2">
    <source>
        <dbReference type="EMBL" id="TWL30075.1"/>
    </source>
</evidence>
<reference evidence="2 3" key="1">
    <citation type="submission" date="2019-06" db="EMBL/GenBank/DDBJ databases">
        <title>Genome sequence analysis of &gt;100 Bacillus licheniformis strains suggests intrinsic resistance to this species.</title>
        <authorList>
            <person name="Wels M."/>
            <person name="Siezen R.J."/>
            <person name="Johansen E."/>
            <person name="Stuer-Lauridsen B."/>
            <person name="Bjerre K."/>
            <person name="Nielsen B.K.K."/>
        </authorList>
    </citation>
    <scope>NUCLEOTIDE SEQUENCE [LARGE SCALE GENOMIC DNA]</scope>
    <source>
        <strain evidence="2 3">BAC-16736</strain>
    </source>
</reference>
<name>A0A8B5YEU7_BACLI</name>
<keyword evidence="1" id="KW-0812">Transmembrane</keyword>
<dbReference type="OMA" id="IMTIWGL"/>
<accession>A0A8B5YEU7</accession>
<feature type="transmembrane region" description="Helical" evidence="1">
    <location>
        <begin position="12"/>
        <end position="36"/>
    </location>
</feature>
<proteinExistence type="predicted"/>
<protein>
    <submittedName>
        <fullName evidence="2">Uncharacterized protein</fullName>
    </submittedName>
</protein>
<dbReference type="AlphaFoldDB" id="A0A8B5YEU7"/>
<comment type="caution">
    <text evidence="2">The sequence shown here is derived from an EMBL/GenBank/DDBJ whole genome shotgun (WGS) entry which is preliminary data.</text>
</comment>
<dbReference type="EMBL" id="NILC01000016">
    <property type="protein sequence ID" value="TWL30075.1"/>
    <property type="molecule type" value="Genomic_DNA"/>
</dbReference>
<sequence>MKNEKNFLYKKINEAMIIFTILFPVVGIFFVIMTIWGLLEQAPSEIPLFVSVISLFFFVLPLLLHIFRKKVWLKKHMENYKNSEG</sequence>
<organism evidence="2 3">
    <name type="scientific">Bacillus licheniformis</name>
    <dbReference type="NCBI Taxonomy" id="1402"/>
    <lineage>
        <taxon>Bacteria</taxon>
        <taxon>Bacillati</taxon>
        <taxon>Bacillota</taxon>
        <taxon>Bacilli</taxon>
        <taxon>Bacillales</taxon>
        <taxon>Bacillaceae</taxon>
        <taxon>Bacillus</taxon>
    </lineage>
</organism>
<gene>
    <name evidence="2" type="ORF">CHCC16736_3625</name>
</gene>
<keyword evidence="1" id="KW-1133">Transmembrane helix</keyword>